<proteinExistence type="predicted"/>
<feature type="compositionally biased region" description="Basic and acidic residues" evidence="1">
    <location>
        <begin position="75"/>
        <end position="89"/>
    </location>
</feature>
<accession>A0ABD2X225</accession>
<evidence type="ECO:0000256" key="1">
    <source>
        <dbReference type="SAM" id="MobiDB-lite"/>
    </source>
</evidence>
<dbReference type="Proteomes" id="UP001627154">
    <property type="component" value="Unassembled WGS sequence"/>
</dbReference>
<evidence type="ECO:0000313" key="3">
    <source>
        <dbReference type="Proteomes" id="UP001627154"/>
    </source>
</evidence>
<comment type="caution">
    <text evidence="2">The sequence shown here is derived from an EMBL/GenBank/DDBJ whole genome shotgun (WGS) entry which is preliminary data.</text>
</comment>
<gene>
    <name evidence="2" type="ORF">TKK_007212</name>
</gene>
<feature type="compositionally biased region" description="Basic and acidic residues" evidence="1">
    <location>
        <begin position="99"/>
        <end position="109"/>
    </location>
</feature>
<keyword evidence="3" id="KW-1185">Reference proteome</keyword>
<protein>
    <submittedName>
        <fullName evidence="2">Uncharacterized protein</fullName>
    </submittedName>
</protein>
<sequence>MRKTPNTMAPQHRTPSQRERRRRKTQKKKEQVENAFQFPPHENTVRTSFVRREPYWTRLPENHGPNRIMPRPTYPRREDYQRDYRRDNGRNNPPNRPAHVHEIDCRETESNETETELPQPEQGNE</sequence>
<evidence type="ECO:0000313" key="2">
    <source>
        <dbReference type="EMBL" id="KAL3399347.1"/>
    </source>
</evidence>
<dbReference type="AlphaFoldDB" id="A0ABD2X225"/>
<name>A0ABD2X225_9HYME</name>
<organism evidence="2 3">
    <name type="scientific">Trichogramma kaykai</name>
    <dbReference type="NCBI Taxonomy" id="54128"/>
    <lineage>
        <taxon>Eukaryota</taxon>
        <taxon>Metazoa</taxon>
        <taxon>Ecdysozoa</taxon>
        <taxon>Arthropoda</taxon>
        <taxon>Hexapoda</taxon>
        <taxon>Insecta</taxon>
        <taxon>Pterygota</taxon>
        <taxon>Neoptera</taxon>
        <taxon>Endopterygota</taxon>
        <taxon>Hymenoptera</taxon>
        <taxon>Apocrita</taxon>
        <taxon>Proctotrupomorpha</taxon>
        <taxon>Chalcidoidea</taxon>
        <taxon>Trichogrammatidae</taxon>
        <taxon>Trichogramma</taxon>
    </lineage>
</organism>
<dbReference type="EMBL" id="JBJJXI010000056">
    <property type="protein sequence ID" value="KAL3399347.1"/>
    <property type="molecule type" value="Genomic_DNA"/>
</dbReference>
<feature type="region of interest" description="Disordered" evidence="1">
    <location>
        <begin position="1"/>
        <end position="125"/>
    </location>
</feature>
<reference evidence="2 3" key="1">
    <citation type="journal article" date="2024" name="bioRxiv">
        <title>A reference genome for Trichogramma kaykai: A tiny desert-dwelling parasitoid wasp with competing sex-ratio distorters.</title>
        <authorList>
            <person name="Culotta J."/>
            <person name="Lindsey A.R."/>
        </authorList>
    </citation>
    <scope>NUCLEOTIDE SEQUENCE [LARGE SCALE GENOMIC DNA]</scope>
    <source>
        <strain evidence="2 3">KSX58</strain>
    </source>
</reference>